<gene>
    <name evidence="10" type="primary">gatA</name>
    <name evidence="13" type="ORF">PYTT_0617</name>
</gene>
<keyword evidence="8 10" id="KW-0648">Protein biosynthesis</keyword>
<dbReference type="OrthoDB" id="9811471at2"/>
<dbReference type="KEGG" id="agl:PYTT_0617"/>
<evidence type="ECO:0000256" key="3">
    <source>
        <dbReference type="ARBA" id="ARBA00012739"/>
    </source>
</evidence>
<keyword evidence="7 10" id="KW-0067">ATP-binding</keyword>
<dbReference type="SUPFAM" id="SSF75304">
    <property type="entry name" value="Amidase signature (AS) enzymes"/>
    <property type="match status" value="1"/>
</dbReference>
<evidence type="ECO:0000256" key="2">
    <source>
        <dbReference type="ARBA" id="ARBA00011123"/>
    </source>
</evidence>
<evidence type="ECO:0000313" key="13">
    <source>
        <dbReference type="EMBL" id="SEH77090.1"/>
    </source>
</evidence>
<dbReference type="RefSeq" id="WP_067777117.1">
    <property type="nucleotide sequence ID" value="NZ_LIGX01000032.1"/>
</dbReference>
<proteinExistence type="inferred from homology"/>
<dbReference type="GO" id="GO:0006412">
    <property type="term" value="P:translation"/>
    <property type="evidence" value="ECO:0007669"/>
    <property type="project" value="UniProtKB-UniRule"/>
</dbReference>
<comment type="similarity">
    <text evidence="1 10">Belongs to the amidase family. GatA subfamily.</text>
</comment>
<evidence type="ECO:0000256" key="9">
    <source>
        <dbReference type="ARBA" id="ARBA00047407"/>
    </source>
</evidence>
<dbReference type="STRING" id="1679444.PYTT_0617"/>
<feature type="active site" description="Charge relay system" evidence="10">
    <location>
        <position position="147"/>
    </location>
</feature>
<comment type="subunit">
    <text evidence="2 10">Heterotrimer of A, B and C subunits.</text>
</comment>
<evidence type="ECO:0000256" key="10">
    <source>
        <dbReference type="HAMAP-Rule" id="MF_00120"/>
    </source>
</evidence>
<protein>
    <recommendedName>
        <fullName evidence="4 10">Glutamyl-tRNA(Gln) amidotransferase subunit A</fullName>
        <shortName evidence="10">Glu-ADT subunit A</shortName>
        <ecNumber evidence="3 10">6.3.5.7</ecNumber>
    </recommendedName>
</protein>
<evidence type="ECO:0000313" key="14">
    <source>
        <dbReference type="Proteomes" id="UP000176204"/>
    </source>
</evidence>
<dbReference type="InterPro" id="IPR036928">
    <property type="entry name" value="AS_sf"/>
</dbReference>
<organism evidence="13 14">
    <name type="scientific">Akkermansia glycaniphila</name>
    <dbReference type="NCBI Taxonomy" id="1679444"/>
    <lineage>
        <taxon>Bacteria</taxon>
        <taxon>Pseudomonadati</taxon>
        <taxon>Verrucomicrobiota</taxon>
        <taxon>Verrucomicrobiia</taxon>
        <taxon>Verrucomicrobiales</taxon>
        <taxon>Akkermansiaceae</taxon>
        <taxon>Akkermansia</taxon>
    </lineage>
</organism>
<dbReference type="Proteomes" id="UP000176204">
    <property type="component" value="Chromosome I"/>
</dbReference>
<evidence type="ECO:0000256" key="4">
    <source>
        <dbReference type="ARBA" id="ARBA00014428"/>
    </source>
</evidence>
<dbReference type="PATRIC" id="fig|1679444.3.peg.1074"/>
<dbReference type="NCBIfam" id="TIGR00132">
    <property type="entry name" value="gatA"/>
    <property type="match status" value="1"/>
</dbReference>
<dbReference type="InterPro" id="IPR004412">
    <property type="entry name" value="GatA"/>
</dbReference>
<evidence type="ECO:0000256" key="7">
    <source>
        <dbReference type="ARBA" id="ARBA00022840"/>
    </source>
</evidence>
<dbReference type="Pfam" id="PF01425">
    <property type="entry name" value="Amidase"/>
    <property type="match status" value="1"/>
</dbReference>
<keyword evidence="13" id="KW-0808">Transferase</keyword>
<dbReference type="GO" id="GO:0005524">
    <property type="term" value="F:ATP binding"/>
    <property type="evidence" value="ECO:0007669"/>
    <property type="project" value="UniProtKB-KW"/>
</dbReference>
<sequence length="471" mass="49902">MPRQLGTLASWRAQLRAGSTTPAELVRLVAKAIEERDATTHAYISFDTQKAVKQAEQADVRSELAGIPIAIKDNICIYGEPTRCASKLLENFIAPYDATSIAKLKAAGGIPFGRTNMDEFAMGSTGANSAFGATGNPHNQEHAPGGSSSGSAAAVADGTAIAALGSDTGGSIRQPAAHCGIVGLKPTYGRVSRYGLVAFASSLDQIGTLTQTVEDSGILLQAICGHDPHDSTSSNRESEDFTARLGHDIKGIRIGVPKEYRTSGNHPRITAALDKAIATLESLGAEIVEISLPHSEAVVATYYIIACAEASSNLSRFDGIRYGVRADTPNGLEDLYRRTREAGFGAEVKKRIILGTYVLSSGYYDAYYSRAQKVRALVAEDFRKAYTEVDYILGPTTPAPAPKLHDSAMTPLQTYLADIYTIPANLAGLPGISIPCPVDGVLPVGIQLLGRHFDETGLLSVAQAMEQSMKA</sequence>
<accession>A0A1C7PB86</accession>
<dbReference type="HAMAP" id="MF_00120">
    <property type="entry name" value="GatA"/>
    <property type="match status" value="1"/>
</dbReference>
<dbReference type="Gene3D" id="3.90.1300.10">
    <property type="entry name" value="Amidase signature (AS) domain"/>
    <property type="match status" value="1"/>
</dbReference>
<feature type="active site" description="Charge relay system" evidence="10">
    <location>
        <position position="72"/>
    </location>
</feature>
<reference evidence="14" key="1">
    <citation type="submission" date="2016-09" db="EMBL/GenBank/DDBJ databases">
        <authorList>
            <person name="Koehorst J."/>
        </authorList>
    </citation>
    <scope>NUCLEOTIDE SEQUENCE [LARGE SCALE GENOMIC DNA]</scope>
</reference>
<evidence type="ECO:0000259" key="12">
    <source>
        <dbReference type="Pfam" id="PF01425"/>
    </source>
</evidence>
<dbReference type="PANTHER" id="PTHR11895">
    <property type="entry name" value="TRANSAMIDASE"/>
    <property type="match status" value="1"/>
</dbReference>
<evidence type="ECO:0000256" key="5">
    <source>
        <dbReference type="ARBA" id="ARBA00022598"/>
    </source>
</evidence>
<evidence type="ECO:0000256" key="6">
    <source>
        <dbReference type="ARBA" id="ARBA00022741"/>
    </source>
</evidence>
<dbReference type="InterPro" id="IPR020556">
    <property type="entry name" value="Amidase_CS"/>
</dbReference>
<dbReference type="EMBL" id="LT629973">
    <property type="protein sequence ID" value="SEH77090.1"/>
    <property type="molecule type" value="Genomic_DNA"/>
</dbReference>
<keyword evidence="6 10" id="KW-0547">Nucleotide-binding</keyword>
<comment type="function">
    <text evidence="10">Allows the formation of correctly charged Gln-tRNA(Gln) through the transamidation of misacylated Glu-tRNA(Gln) in organisms which lack glutaminyl-tRNA synthetase. The reaction takes place in the presence of glutamine and ATP through an activated gamma-phospho-Glu-tRNA(Gln).</text>
</comment>
<keyword evidence="5 10" id="KW-0436">Ligase</keyword>
<dbReference type="PROSITE" id="PS00571">
    <property type="entry name" value="AMIDASES"/>
    <property type="match status" value="1"/>
</dbReference>
<evidence type="ECO:0000256" key="1">
    <source>
        <dbReference type="ARBA" id="ARBA00008069"/>
    </source>
</evidence>
<feature type="active site" description="Acyl-ester intermediate" evidence="10">
    <location>
        <position position="171"/>
    </location>
</feature>
<keyword evidence="14" id="KW-1185">Reference proteome</keyword>
<dbReference type="EC" id="6.3.5.7" evidence="3 10"/>
<dbReference type="AlphaFoldDB" id="A0A1C7PB86"/>
<name>A0A1C7PB86_9BACT</name>
<dbReference type="GO" id="GO:0050567">
    <property type="term" value="F:glutaminyl-tRNA synthase (glutamine-hydrolyzing) activity"/>
    <property type="evidence" value="ECO:0007669"/>
    <property type="project" value="UniProtKB-UniRule"/>
</dbReference>
<dbReference type="InterPro" id="IPR023631">
    <property type="entry name" value="Amidase_dom"/>
</dbReference>
<comment type="catalytic activity">
    <reaction evidence="9 10">
        <text>L-glutamyl-tRNA(Gln) + L-glutamine + ATP + H2O = L-glutaminyl-tRNA(Gln) + L-glutamate + ADP + phosphate + H(+)</text>
        <dbReference type="Rhea" id="RHEA:17521"/>
        <dbReference type="Rhea" id="RHEA-COMP:9681"/>
        <dbReference type="Rhea" id="RHEA-COMP:9684"/>
        <dbReference type="ChEBI" id="CHEBI:15377"/>
        <dbReference type="ChEBI" id="CHEBI:15378"/>
        <dbReference type="ChEBI" id="CHEBI:29985"/>
        <dbReference type="ChEBI" id="CHEBI:30616"/>
        <dbReference type="ChEBI" id="CHEBI:43474"/>
        <dbReference type="ChEBI" id="CHEBI:58359"/>
        <dbReference type="ChEBI" id="CHEBI:78520"/>
        <dbReference type="ChEBI" id="CHEBI:78521"/>
        <dbReference type="ChEBI" id="CHEBI:456216"/>
        <dbReference type="EC" id="6.3.5.7"/>
    </reaction>
</comment>
<feature type="region of interest" description="Disordered" evidence="11">
    <location>
        <begin position="128"/>
        <end position="151"/>
    </location>
</feature>
<evidence type="ECO:0000256" key="11">
    <source>
        <dbReference type="SAM" id="MobiDB-lite"/>
    </source>
</evidence>
<feature type="domain" description="Amidase" evidence="12">
    <location>
        <begin position="24"/>
        <end position="459"/>
    </location>
</feature>
<dbReference type="GO" id="GO:0016740">
    <property type="term" value="F:transferase activity"/>
    <property type="evidence" value="ECO:0007669"/>
    <property type="project" value="UniProtKB-KW"/>
</dbReference>
<dbReference type="GO" id="GO:0030956">
    <property type="term" value="C:glutamyl-tRNA(Gln) amidotransferase complex"/>
    <property type="evidence" value="ECO:0007669"/>
    <property type="project" value="InterPro"/>
</dbReference>
<evidence type="ECO:0000256" key="8">
    <source>
        <dbReference type="ARBA" id="ARBA00022917"/>
    </source>
</evidence>
<dbReference type="InterPro" id="IPR000120">
    <property type="entry name" value="Amidase"/>
</dbReference>
<dbReference type="PANTHER" id="PTHR11895:SF151">
    <property type="entry name" value="GLUTAMYL-TRNA(GLN) AMIDOTRANSFERASE SUBUNIT A"/>
    <property type="match status" value="1"/>
</dbReference>